<keyword evidence="3" id="KW-1185">Reference proteome</keyword>
<reference evidence="2" key="1">
    <citation type="journal article" date="2017" name="Elife">
        <title>The kinetoplastid-infecting Bodo saltans virus (BsV), a window into the most abundant giant viruses in the sea.</title>
        <authorList>
            <person name="Deeg C.M."/>
            <person name="Chow C.-E.T."/>
            <person name="Suttle C.A."/>
        </authorList>
    </citation>
    <scope>NUCLEOTIDE SEQUENCE</scope>
    <source>
        <strain evidence="2">NG1</strain>
    </source>
</reference>
<keyword evidence="1" id="KW-0175">Coiled coil</keyword>
<evidence type="ECO:0000313" key="3">
    <source>
        <dbReference type="Proteomes" id="UP000240325"/>
    </source>
</evidence>
<sequence>MKKPKEKIKVKDKENFDFMKTNKDNINNVIKDTTILPIIDELVNRVNKIVIHAYQFLKLQCIYLFKNNQSFPIIDKKYICDIFKVITKRKCNFGAYTENNMPEQMKTLNDFFKNHYSKLITVDEILYYDKLSYILAYEAIDMVTNINNNIEMHFIDHLNKYVNIVFDVKNKADQITKDNKNKIIRKELHKQLYDEFKKVKNDIIAFGEFTSDKKYHDWIKDQKLKLFGSKTKFEKDSIHYDLKSNTQDYLKSMFHIANELEKINDKIMENNEKNGTENKQIRLFNVLPLRKNIVPKHITIDTCGLIQNFLGEESTSEHLKNYKKNNEYHILWDRFFDLKKRTFKKNKYTFSHMIKTDGISCCILFVRIDVNGKALKKTFQNKQCSEEINTDYIENTVITEEMKQMKPVCTDPNYGDLIYCGAKDENGNLQTFRYTQNQRRLETRNKKYNKIIDSINKSTEISVNKNLIGEYNVIVKNHNENIKKSNNKKIKEKKEKVDKLTIKELETILSKFNSKTNNLDKINKYVSKKNEINKILNEHYAQKVFRKLQLNIFINTQRSESKMIQNFIKVFGNPEDTIFIIGDYDKGSYNMRGKEPAICKKFRRIFKNDGFMTFLINEFRTSMLCNECCEELEKFHKRLSHKPKLFKEGKSELVHGLLRCQSVKHECEVIHNRDKNSVQNMLNIVKSIFETGFRPKKFSRTE</sequence>
<gene>
    <name evidence="2" type="ORF">BMW23_0087</name>
</gene>
<accession>A0A2H4UTC3</accession>
<protein>
    <submittedName>
        <fullName evidence="2">DNA polymerase domain-containing protein</fullName>
    </submittedName>
</protein>
<proteinExistence type="predicted"/>
<evidence type="ECO:0000313" key="2">
    <source>
        <dbReference type="EMBL" id="ATZ80148.1"/>
    </source>
</evidence>
<name>A0A2H4UTC3_9VIRU</name>
<feature type="coiled-coil region" evidence="1">
    <location>
        <begin position="475"/>
        <end position="503"/>
    </location>
</feature>
<organism evidence="2">
    <name type="scientific">Bodo saltans virus</name>
    <dbReference type="NCBI Taxonomy" id="2024608"/>
    <lineage>
        <taxon>Viruses</taxon>
        <taxon>Varidnaviria</taxon>
        <taxon>Bamfordvirae</taxon>
        <taxon>Nucleocytoviricota</taxon>
        <taxon>Megaviricetes</taxon>
        <taxon>Imitervirales</taxon>
        <taxon>Mimiviridae</taxon>
        <taxon>Klosneuvirinae</taxon>
        <taxon>Theiavirus</taxon>
        <taxon>Theiavirus salishense</taxon>
    </lineage>
</organism>
<evidence type="ECO:0000256" key="1">
    <source>
        <dbReference type="SAM" id="Coils"/>
    </source>
</evidence>
<dbReference type="Proteomes" id="UP000240325">
    <property type="component" value="Segment"/>
</dbReference>
<dbReference type="EMBL" id="MF782455">
    <property type="protein sequence ID" value="ATZ80148.1"/>
    <property type="molecule type" value="Genomic_DNA"/>
</dbReference>